<dbReference type="EMBL" id="JAMXLY010000036">
    <property type="protein sequence ID" value="MCO6026034.1"/>
    <property type="molecule type" value="Genomic_DNA"/>
</dbReference>
<dbReference type="SUPFAM" id="SSF48208">
    <property type="entry name" value="Six-hairpin glycosidases"/>
    <property type="match status" value="1"/>
</dbReference>
<comment type="caution">
    <text evidence="2">The sequence shown here is derived from an EMBL/GenBank/DDBJ whole genome shotgun (WGS) entry which is preliminary data.</text>
</comment>
<evidence type="ECO:0000256" key="1">
    <source>
        <dbReference type="SAM" id="Phobius"/>
    </source>
</evidence>
<dbReference type="Proteomes" id="UP001204015">
    <property type="component" value="Unassembled WGS sequence"/>
</dbReference>
<protein>
    <submittedName>
        <fullName evidence="2">DUF4450 domain-containing protein</fullName>
    </submittedName>
</protein>
<dbReference type="Pfam" id="PF14614">
    <property type="entry name" value="DUF4450"/>
    <property type="match status" value="1"/>
</dbReference>
<name>A0ABT1BY85_9BACT</name>
<keyword evidence="1" id="KW-0812">Transmembrane</keyword>
<dbReference type="InterPro" id="IPR028028">
    <property type="entry name" value="DUF4450"/>
</dbReference>
<accession>A0ABT1BY85</accession>
<sequence>MMNINKIISNNKVQELENIHIPKWVFLFVVIVLMTFLDLQASERPHTYFPDGRDIVCVNGHHRYTRALYGTHTLFRLETSDRPVFATFDKSESRNIRFILTIGGKGYALDSTSYCESRYQGGKREYLLKDPHWGKGILHVTAWASFSEEGAVWEFSGENFSSPFFLTVRICAVRNSKMKQNGELGIEPRSSFEASVPEQNLSVKNWNGEGTTVLRFDSPDRLTVLRGQEGQKLILKEEEARKQLVNRVEINTPDPYLNTLGANLVAAADGLWDGHTWLHGCIGWRTPYAGWRAGYLGDVLGWNDRAVTHFNAYANSMLTAVPPVYPQPQQDSAKNLARGTMKWGTPIYSNGYICKLPDRKDVISHYDMNLNYVDELLWHFCYDADTTYMRRMWPVLKSHLAWEKRNFDPDNDHLYDAYCCIWASDALYYSGGAVTHSSAYNYRGNLLAARIAEMIGEDPTPYRQEAEAIRKAMDAHLWLNDEGHWAEYRDLMGLKRLHRDAALWSIYTPIDCGVCTPQQAYRSTLYVDSCIPHFTVADSCQTVSTSDWMPYEWSINNVAHEEVMNMALAYFEAGRCNAGYRLFKADVLDGMYLGQCPGNFGQISYYDRARGEAYRDFGDDVGISARALVNGLFGIRPDALYSRCIIQPSFPDQWDSASIRTPYLSYSFHRVEGKAVYEIHQHFSQPLQLVLRISLGEGRFKDIIGDSRDNQTFVVGPFSRTVTNRKMYGSSCKRVNTDNPVYLNQMGLSGPIQGQVKYHLVDLFGSYNANVDDIFKQKYLSPRPPYTTLEIPVQGIGDWCTPDRMADIEDSGLRSTIRKGIFDTGKGIRFRLPQKGYNIVYTSLWDNYPDSIVVKVSGKAKAAWLMMAGSTNPMQSRIDNGLVIATYRDGSTDTLHLENPVNWCPIEADYRDDGSAFHSAKLRPYRIHLGSGFTSRDMSSKLILHPVKDYYRTIRDGAAEMLRMPLNPRKHLKSITLRTLSNDVVIGLMGITLEE</sequence>
<dbReference type="InterPro" id="IPR012341">
    <property type="entry name" value="6hp_glycosidase-like_sf"/>
</dbReference>
<evidence type="ECO:0000313" key="2">
    <source>
        <dbReference type="EMBL" id="MCO6026034.1"/>
    </source>
</evidence>
<keyword evidence="3" id="KW-1185">Reference proteome</keyword>
<evidence type="ECO:0000313" key="3">
    <source>
        <dbReference type="Proteomes" id="UP001204015"/>
    </source>
</evidence>
<gene>
    <name evidence="2" type="ORF">NG821_09315</name>
</gene>
<keyword evidence="1" id="KW-0472">Membrane</keyword>
<proteinExistence type="predicted"/>
<reference evidence="2 3" key="1">
    <citation type="submission" date="2022-06" db="EMBL/GenBank/DDBJ databases">
        <title>A taxonomic note on the genus Prevotella: Description of four novel genera and emended description of the genera Hallella and Xylanibacter.</title>
        <authorList>
            <person name="Hitch T.C.A."/>
        </authorList>
    </citation>
    <scope>NUCLEOTIDE SEQUENCE [LARGE SCALE GENOMIC DNA]</scope>
    <source>
        <strain evidence="2 3">DSM 100619</strain>
    </source>
</reference>
<keyword evidence="1" id="KW-1133">Transmembrane helix</keyword>
<dbReference type="InterPro" id="IPR008928">
    <property type="entry name" value="6-hairpin_glycosidase_sf"/>
</dbReference>
<organism evidence="2 3">
    <name type="scientific">Segatella cerevisiae</name>
    <dbReference type="NCBI Taxonomy" id="2053716"/>
    <lineage>
        <taxon>Bacteria</taxon>
        <taxon>Pseudomonadati</taxon>
        <taxon>Bacteroidota</taxon>
        <taxon>Bacteroidia</taxon>
        <taxon>Bacteroidales</taxon>
        <taxon>Prevotellaceae</taxon>
        <taxon>Segatella</taxon>
    </lineage>
</organism>
<feature type="transmembrane region" description="Helical" evidence="1">
    <location>
        <begin position="21"/>
        <end position="39"/>
    </location>
</feature>
<dbReference type="Gene3D" id="1.50.10.10">
    <property type="match status" value="1"/>
</dbReference>